<dbReference type="SUPFAM" id="SSF56281">
    <property type="entry name" value="Metallo-hydrolase/oxidoreductase"/>
    <property type="match status" value="1"/>
</dbReference>
<name>A0A679G9Y9_9GAMM</name>
<dbReference type="Pfam" id="PF00753">
    <property type="entry name" value="Lactamase_B"/>
    <property type="match status" value="1"/>
</dbReference>
<dbReference type="PANTHER" id="PTHR30619">
    <property type="entry name" value="DNA INTERNALIZATION/COMPETENCE PROTEIN COMEC/REC2"/>
    <property type="match status" value="1"/>
</dbReference>
<dbReference type="Gene3D" id="3.60.15.10">
    <property type="entry name" value="Ribonuclease Z/Hydroxyacylglutathione hydrolase-like"/>
    <property type="match status" value="1"/>
</dbReference>
<organism evidence="2 3">
    <name type="scientific">Metapseudomonas otitidis</name>
    <dbReference type="NCBI Taxonomy" id="319939"/>
    <lineage>
        <taxon>Bacteria</taxon>
        <taxon>Pseudomonadati</taxon>
        <taxon>Pseudomonadota</taxon>
        <taxon>Gammaproteobacteria</taxon>
        <taxon>Pseudomonadales</taxon>
        <taxon>Pseudomonadaceae</taxon>
        <taxon>Metapseudomonas</taxon>
    </lineage>
</organism>
<dbReference type="InterPro" id="IPR001279">
    <property type="entry name" value="Metallo-B-lactamas"/>
</dbReference>
<dbReference type="PANTHER" id="PTHR30619:SF1">
    <property type="entry name" value="RECOMBINATION PROTEIN 2"/>
    <property type="match status" value="1"/>
</dbReference>
<sequence>MTAQHAIAVDLANVYDSPERNTLLYTLAWGDFVEVLEVTERHVRIATHTYEERPDGSILPVATEAWLVPPRSARRRDGKPLRPADLVMPRTESRVLKVNFVDVQQGDGAVIETPGGQVMLVDGGDNQMFARYLAARYRGSSPEAPKVIDCILVTHGDADHFSGLTQIHRSETNAEPRKRLFIEPRRIYHNGLVKRAAKGLKETEQLGPTRQAGDALLVSPLLDNPLDVPAEAMNTDFRAWRKALEAWSSRARQPIEFRRLSFGQHDAFDFLRKEGVDVQVLGPLPVGEGVDAGLPFLGAPPAGPRVGHDSLETAPTGFSGYSASHTINGHSVVFRLAYGGFSYLFCGDLNDEAGRTLARQHDAGQVNLRSEVFKVPHHGSADFSGALFKRVSPVVNVVSSGDDPMNEYIHPRATLMGALGRHSRVEEPLVFVTELVAFFRMEGWARLTDAQKAERRGDFYAFSRTAYGLVKTRTDGQRLLVYTDSGKANLKEAYCYELDEAGEPRPVPVLKA</sequence>
<reference evidence="2 3" key="1">
    <citation type="journal article" date="2020" name="Microbiol. Resour. Announc.">
        <title>Complete genome sequence of Pseudomonas otitidis strain MrB4, isolated from Lake Biwa in Japan.</title>
        <authorList>
            <person name="Miyazaki K."/>
            <person name="Hase E."/>
            <person name="Maruya T."/>
        </authorList>
    </citation>
    <scope>NUCLEOTIDE SEQUENCE [LARGE SCALE GENOMIC DNA]</scope>
    <source>
        <strain evidence="2 3">MrB4</strain>
    </source>
</reference>
<gene>
    <name evidence="2" type="ORF">PtoMrB4_15380</name>
</gene>
<dbReference type="RefSeq" id="WP_172432937.1">
    <property type="nucleotide sequence ID" value="NZ_AP022642.1"/>
</dbReference>
<accession>A0A679G9Y9</accession>
<dbReference type="InterPro" id="IPR052159">
    <property type="entry name" value="Competence_DNA_uptake"/>
</dbReference>
<protein>
    <recommendedName>
        <fullName evidence="1">Metallo-beta-lactamase domain-containing protein</fullName>
    </recommendedName>
</protein>
<feature type="domain" description="Metallo-beta-lactamase" evidence="1">
    <location>
        <begin position="106"/>
        <end position="169"/>
    </location>
</feature>
<dbReference type="EMBL" id="AP022642">
    <property type="protein sequence ID" value="BCA27561.1"/>
    <property type="molecule type" value="Genomic_DNA"/>
</dbReference>
<evidence type="ECO:0000313" key="3">
    <source>
        <dbReference type="Proteomes" id="UP000501237"/>
    </source>
</evidence>
<evidence type="ECO:0000259" key="1">
    <source>
        <dbReference type="Pfam" id="PF00753"/>
    </source>
</evidence>
<evidence type="ECO:0000313" key="2">
    <source>
        <dbReference type="EMBL" id="BCA27561.1"/>
    </source>
</evidence>
<proteinExistence type="predicted"/>
<dbReference type="Proteomes" id="UP000501237">
    <property type="component" value="Chromosome"/>
</dbReference>
<dbReference type="GeneID" id="57396751"/>
<dbReference type="AlphaFoldDB" id="A0A679G9Y9"/>
<dbReference type="InterPro" id="IPR036866">
    <property type="entry name" value="RibonucZ/Hydroxyglut_hydro"/>
</dbReference>
<dbReference type="KEGG" id="poj:PtoMrB4_15380"/>